<sequence>MASSALEHLDNAMADGVFAAAACTQQDGCPDEAANARSMGEAAAQPEDRMEARPVAETLETSGKPDGQKPRTGIASEDESGGFLISSALAAFPEGKAPFRHDGAAAAAPGRPVPEPAGADSARQPAPSTAASTAAAAFDPGYSYPQFVERFKHPSAQPVVNEVRDFVNDFPANLTRPQSARRIHSFLSDVTPRLLLAEAFREDGGAAADVVRELAEEGLEKFVVLKLYKLLFRHAPADLREDERVEKCIRAASAKGSPLDVLGKLRREHREVLEAAALELQKVDQYRAPRDKSSCLVNAFRFVEGVVVEEVFHKGGHDTPGSDSALLGKLLTALLVKASPPNLYSNIEFTAAFRHPARMTADDKRSLAELARALLSLTGRGGPRLAAAELAEESSSRGPAAITAGSGATTSEEDIPLWLVDAGVTFHFEDRSANDLLIDEVEELMEEYQRMARTLHELVQVPAR</sequence>
<evidence type="ECO:0000259" key="3">
    <source>
        <dbReference type="PROSITE" id="PS51205"/>
    </source>
</evidence>
<feature type="coiled-coil region" evidence="1">
    <location>
        <begin position="434"/>
        <end position="461"/>
    </location>
</feature>
<keyword evidence="1" id="KW-0175">Coiled coil</keyword>
<dbReference type="InterPro" id="IPR045046">
    <property type="entry name" value="Vps9-like"/>
</dbReference>
<reference evidence="4" key="1">
    <citation type="submission" date="2021-02" db="EMBL/GenBank/DDBJ databases">
        <authorList>
            <person name="Dougan E. K."/>
            <person name="Rhodes N."/>
            <person name="Thang M."/>
            <person name="Chan C."/>
        </authorList>
    </citation>
    <scope>NUCLEOTIDE SEQUENCE</scope>
</reference>
<dbReference type="InterPro" id="IPR003123">
    <property type="entry name" value="VPS9"/>
</dbReference>
<dbReference type="PANTHER" id="PTHR23101:SF25">
    <property type="entry name" value="GTPASE-ACTIVATING PROTEIN AND VPS9 DOMAIN-CONTAINING PROTEIN 1"/>
    <property type="match status" value="1"/>
</dbReference>
<accession>A0A813M059</accession>
<dbReference type="Proteomes" id="UP000626109">
    <property type="component" value="Unassembled WGS sequence"/>
</dbReference>
<dbReference type="GO" id="GO:0030139">
    <property type="term" value="C:endocytic vesicle"/>
    <property type="evidence" value="ECO:0007669"/>
    <property type="project" value="TreeGrafter"/>
</dbReference>
<dbReference type="Pfam" id="PF02204">
    <property type="entry name" value="VPS9"/>
    <property type="match status" value="1"/>
</dbReference>
<dbReference type="PANTHER" id="PTHR23101">
    <property type="entry name" value="RAB GDP/GTP EXCHANGE FACTOR"/>
    <property type="match status" value="1"/>
</dbReference>
<feature type="region of interest" description="Disordered" evidence="2">
    <location>
        <begin position="100"/>
        <end position="134"/>
    </location>
</feature>
<dbReference type="Gene3D" id="1.20.1050.80">
    <property type="entry name" value="VPS9 domain"/>
    <property type="match status" value="1"/>
</dbReference>
<feature type="region of interest" description="Disordered" evidence="2">
    <location>
        <begin position="28"/>
        <end position="78"/>
    </location>
</feature>
<protein>
    <recommendedName>
        <fullName evidence="3">VPS9 domain-containing protein</fullName>
    </recommendedName>
</protein>
<dbReference type="SUPFAM" id="SSF109993">
    <property type="entry name" value="VPS9 domain"/>
    <property type="match status" value="1"/>
</dbReference>
<feature type="domain" description="VPS9" evidence="3">
    <location>
        <begin position="239"/>
        <end position="386"/>
    </location>
</feature>
<gene>
    <name evidence="4" type="ORF">PGLA2088_LOCUS51063</name>
</gene>
<dbReference type="AlphaFoldDB" id="A0A813M059"/>
<comment type="caution">
    <text evidence="4">The sequence shown here is derived from an EMBL/GenBank/DDBJ whole genome shotgun (WGS) entry which is preliminary data.</text>
</comment>
<dbReference type="PROSITE" id="PS51205">
    <property type="entry name" value="VPS9"/>
    <property type="match status" value="1"/>
</dbReference>
<evidence type="ECO:0000313" key="5">
    <source>
        <dbReference type="Proteomes" id="UP000626109"/>
    </source>
</evidence>
<organism evidence="4 5">
    <name type="scientific">Polarella glacialis</name>
    <name type="common">Dinoflagellate</name>
    <dbReference type="NCBI Taxonomy" id="89957"/>
    <lineage>
        <taxon>Eukaryota</taxon>
        <taxon>Sar</taxon>
        <taxon>Alveolata</taxon>
        <taxon>Dinophyceae</taxon>
        <taxon>Suessiales</taxon>
        <taxon>Suessiaceae</taxon>
        <taxon>Polarella</taxon>
    </lineage>
</organism>
<dbReference type="EMBL" id="CAJNNW010037526">
    <property type="protein sequence ID" value="CAE8742651.1"/>
    <property type="molecule type" value="Genomic_DNA"/>
</dbReference>
<feature type="compositionally biased region" description="Low complexity" evidence="2">
    <location>
        <begin position="125"/>
        <end position="134"/>
    </location>
</feature>
<evidence type="ECO:0000256" key="1">
    <source>
        <dbReference type="SAM" id="Coils"/>
    </source>
</evidence>
<dbReference type="InterPro" id="IPR037191">
    <property type="entry name" value="VPS9_dom_sf"/>
</dbReference>
<dbReference type="GO" id="GO:0016192">
    <property type="term" value="P:vesicle-mediated transport"/>
    <property type="evidence" value="ECO:0007669"/>
    <property type="project" value="InterPro"/>
</dbReference>
<proteinExistence type="predicted"/>
<evidence type="ECO:0000256" key="2">
    <source>
        <dbReference type="SAM" id="MobiDB-lite"/>
    </source>
</evidence>
<dbReference type="GO" id="GO:0005085">
    <property type="term" value="F:guanyl-nucleotide exchange factor activity"/>
    <property type="evidence" value="ECO:0007669"/>
    <property type="project" value="InterPro"/>
</dbReference>
<dbReference type="GO" id="GO:0031267">
    <property type="term" value="F:small GTPase binding"/>
    <property type="evidence" value="ECO:0007669"/>
    <property type="project" value="TreeGrafter"/>
</dbReference>
<name>A0A813M059_POLGL</name>
<dbReference type="GO" id="GO:0005829">
    <property type="term" value="C:cytosol"/>
    <property type="evidence" value="ECO:0007669"/>
    <property type="project" value="TreeGrafter"/>
</dbReference>
<dbReference type="Gene3D" id="1.10.246.120">
    <property type="match status" value="1"/>
</dbReference>
<evidence type="ECO:0000313" key="4">
    <source>
        <dbReference type="EMBL" id="CAE8742651.1"/>
    </source>
</evidence>